<dbReference type="Pfam" id="PF07336">
    <property type="entry name" value="ABATE"/>
    <property type="match status" value="1"/>
</dbReference>
<dbReference type="Proteomes" id="UP000565572">
    <property type="component" value="Unassembled WGS sequence"/>
</dbReference>
<organism evidence="2 3">
    <name type="scientific">Microlunatus antarcticus</name>
    <dbReference type="NCBI Taxonomy" id="53388"/>
    <lineage>
        <taxon>Bacteria</taxon>
        <taxon>Bacillati</taxon>
        <taxon>Actinomycetota</taxon>
        <taxon>Actinomycetes</taxon>
        <taxon>Propionibacteriales</taxon>
        <taxon>Propionibacteriaceae</taxon>
        <taxon>Microlunatus</taxon>
    </lineage>
</organism>
<comment type="caution">
    <text evidence="2">The sequence shown here is derived from an EMBL/GenBank/DDBJ whole genome shotgun (WGS) entry which is preliminary data.</text>
</comment>
<dbReference type="EMBL" id="JACHZG010000012">
    <property type="protein sequence ID" value="MBB3329060.1"/>
    <property type="molecule type" value="Genomic_DNA"/>
</dbReference>
<evidence type="ECO:0000313" key="2">
    <source>
        <dbReference type="EMBL" id="MBB3329060.1"/>
    </source>
</evidence>
<feature type="domain" description="Zinc finger CGNR" evidence="1">
    <location>
        <begin position="135"/>
        <end position="178"/>
    </location>
</feature>
<dbReference type="PANTHER" id="PTHR35525">
    <property type="entry name" value="BLL6575 PROTEIN"/>
    <property type="match status" value="1"/>
</dbReference>
<protein>
    <submittedName>
        <fullName evidence="2">Putative RNA-binding Zn ribbon-like protein</fullName>
    </submittedName>
</protein>
<sequence length="182" mass="20019">MLFTGDTEEALAEATTLVNTRLDGVDQLETRAGLDAFLQEYAMTGERLGTEAELEAVREIRERLRAVWSATDRAEAAALVNAILRETATTPYLIKHDALDWHLHMTEPSAPLAHRIGAESAMGLLDLIRTDNLGRLKTCAADDCDALLVDLSRNSSKRYCDTGNCGNRANVAAYRARRRESG</sequence>
<dbReference type="RefSeq" id="WP_183342589.1">
    <property type="nucleotide sequence ID" value="NZ_JACHZG010000012.1"/>
</dbReference>
<dbReference type="SUPFAM" id="SSF160904">
    <property type="entry name" value="Jann2411-like"/>
    <property type="match status" value="1"/>
</dbReference>
<evidence type="ECO:0000259" key="1">
    <source>
        <dbReference type="Pfam" id="PF11706"/>
    </source>
</evidence>
<dbReference type="InterPro" id="IPR023286">
    <property type="entry name" value="ABATE_dom_sf"/>
</dbReference>
<reference evidence="2 3" key="1">
    <citation type="submission" date="2020-08" db="EMBL/GenBank/DDBJ databases">
        <title>Sequencing the genomes of 1000 actinobacteria strains.</title>
        <authorList>
            <person name="Klenk H.-P."/>
        </authorList>
    </citation>
    <scope>NUCLEOTIDE SEQUENCE [LARGE SCALE GENOMIC DNA]</scope>
    <source>
        <strain evidence="2 3">DSM 11053</strain>
    </source>
</reference>
<evidence type="ECO:0000313" key="3">
    <source>
        <dbReference type="Proteomes" id="UP000565572"/>
    </source>
</evidence>
<dbReference type="PANTHER" id="PTHR35525:SF3">
    <property type="entry name" value="BLL6575 PROTEIN"/>
    <property type="match status" value="1"/>
</dbReference>
<dbReference type="AlphaFoldDB" id="A0A7W5P8Z0"/>
<dbReference type="InterPro" id="IPR010852">
    <property type="entry name" value="ABATE"/>
</dbReference>
<accession>A0A7W5P8Z0</accession>
<gene>
    <name evidence="2" type="ORF">FHX39_004057</name>
</gene>
<name>A0A7W5P8Z0_9ACTN</name>
<keyword evidence="3" id="KW-1185">Reference proteome</keyword>
<proteinExistence type="predicted"/>
<dbReference type="Gene3D" id="1.10.3300.10">
    <property type="entry name" value="Jann2411-like domain"/>
    <property type="match status" value="1"/>
</dbReference>
<dbReference type="InterPro" id="IPR021005">
    <property type="entry name" value="Znf_CGNR"/>
</dbReference>
<dbReference type="Pfam" id="PF11706">
    <property type="entry name" value="zf-CGNR"/>
    <property type="match status" value="1"/>
</dbReference>